<proteinExistence type="predicted"/>
<evidence type="ECO:0000313" key="1">
    <source>
        <dbReference type="EMBL" id="SPE31209.1"/>
    </source>
</evidence>
<evidence type="ECO:0000313" key="2">
    <source>
        <dbReference type="Proteomes" id="UP000239735"/>
    </source>
</evidence>
<sequence length="36" mass="3737">MCHLPGVWFTATAGWGKMESAVEAEAGFAGAQPAKE</sequence>
<gene>
    <name evidence="1" type="ORF">SBA5_840006</name>
</gene>
<reference evidence="2" key="1">
    <citation type="submission" date="2018-02" db="EMBL/GenBank/DDBJ databases">
        <authorList>
            <person name="Hausmann B."/>
        </authorList>
    </citation>
    <scope>NUCLEOTIDE SEQUENCE [LARGE SCALE GENOMIC DNA]</scope>
    <source>
        <strain evidence="2">Peat soil MAG SbA5</strain>
    </source>
</reference>
<dbReference type="AlphaFoldDB" id="A0A2N9M6W2"/>
<organism evidence="1 2">
    <name type="scientific">Candidatus Sulfuritelmatomonas gaucii</name>
    <dbReference type="NCBI Taxonomy" id="2043161"/>
    <lineage>
        <taxon>Bacteria</taxon>
        <taxon>Pseudomonadati</taxon>
        <taxon>Acidobacteriota</taxon>
        <taxon>Terriglobia</taxon>
        <taxon>Terriglobales</taxon>
        <taxon>Acidobacteriaceae</taxon>
        <taxon>Candidatus Sulfuritelmatomonas</taxon>
    </lineage>
</organism>
<dbReference type="EMBL" id="OKRB01000146">
    <property type="protein sequence ID" value="SPE31209.1"/>
    <property type="molecule type" value="Genomic_DNA"/>
</dbReference>
<dbReference type="Proteomes" id="UP000239735">
    <property type="component" value="Unassembled WGS sequence"/>
</dbReference>
<protein>
    <submittedName>
        <fullName evidence="1">Uncharacterized protein</fullName>
    </submittedName>
</protein>
<name>A0A2N9M6W2_9BACT</name>
<accession>A0A2N9M6W2</accession>